<feature type="active site" evidence="6">
    <location>
        <position position="152"/>
    </location>
</feature>
<dbReference type="CDD" id="cd00130">
    <property type="entry name" value="PAS"/>
    <property type="match status" value="1"/>
</dbReference>
<dbReference type="NCBIfam" id="TIGR00229">
    <property type="entry name" value="sensory_box"/>
    <property type="match status" value="1"/>
</dbReference>
<feature type="domain" description="CheB-type methylesterase" evidence="10">
    <location>
        <begin position="19"/>
        <end position="210"/>
    </location>
</feature>
<evidence type="ECO:0000259" key="11">
    <source>
        <dbReference type="PROSITE" id="PS50123"/>
    </source>
</evidence>
<evidence type="ECO:0000256" key="5">
    <source>
        <dbReference type="ARBA" id="ARBA00022691"/>
    </source>
</evidence>
<evidence type="ECO:0000256" key="3">
    <source>
        <dbReference type="ARBA" id="ARBA00022603"/>
    </source>
</evidence>
<evidence type="ECO:0000256" key="2">
    <source>
        <dbReference type="ARBA" id="ARBA00012534"/>
    </source>
</evidence>
<keyword evidence="4" id="KW-0808">Transferase</keyword>
<protein>
    <recommendedName>
        <fullName evidence="2">protein-glutamate O-methyltransferase</fullName>
        <ecNumber evidence="2">2.1.1.80</ecNumber>
    </recommendedName>
</protein>
<keyword evidence="7" id="KW-0175">Coiled coil</keyword>
<dbReference type="PROSITE" id="PS50123">
    <property type="entry name" value="CHER"/>
    <property type="match status" value="1"/>
</dbReference>
<feature type="coiled-coil region" evidence="7">
    <location>
        <begin position="668"/>
        <end position="755"/>
    </location>
</feature>
<dbReference type="SMART" id="SM00091">
    <property type="entry name" value="PAS"/>
    <property type="match status" value="2"/>
</dbReference>
<evidence type="ECO:0000259" key="10">
    <source>
        <dbReference type="PROSITE" id="PS50122"/>
    </source>
</evidence>
<dbReference type="GO" id="GO:0032259">
    <property type="term" value="P:methylation"/>
    <property type="evidence" value="ECO:0007669"/>
    <property type="project" value="UniProtKB-KW"/>
</dbReference>
<dbReference type="InterPro" id="IPR000673">
    <property type="entry name" value="Sig_transdc_resp-reg_Me-estase"/>
</dbReference>
<dbReference type="PANTHER" id="PTHR24422:SF27">
    <property type="entry name" value="PROTEIN-GLUTAMATE O-METHYLTRANSFERASE"/>
    <property type="match status" value="1"/>
</dbReference>
<proteinExistence type="predicted"/>
<organism evidence="12 13">
    <name type="scientific">Ideonella alba</name>
    <dbReference type="NCBI Taxonomy" id="2824118"/>
    <lineage>
        <taxon>Bacteria</taxon>
        <taxon>Pseudomonadati</taxon>
        <taxon>Pseudomonadota</taxon>
        <taxon>Betaproteobacteria</taxon>
        <taxon>Burkholderiales</taxon>
        <taxon>Sphaerotilaceae</taxon>
        <taxon>Ideonella</taxon>
    </lineage>
</organism>
<dbReference type="InterPro" id="IPR013767">
    <property type="entry name" value="PAS_fold"/>
</dbReference>
<dbReference type="Pfam" id="PF00989">
    <property type="entry name" value="PAS"/>
    <property type="match status" value="1"/>
</dbReference>
<dbReference type="EC" id="2.1.1.80" evidence="2"/>
<dbReference type="GO" id="GO:0006935">
    <property type="term" value="P:chemotaxis"/>
    <property type="evidence" value="ECO:0007669"/>
    <property type="project" value="UniProtKB-UniRule"/>
</dbReference>
<dbReference type="PROSITE" id="PS50122">
    <property type="entry name" value="CHEB"/>
    <property type="match status" value="1"/>
</dbReference>
<dbReference type="PRINTS" id="PR00996">
    <property type="entry name" value="CHERMTFRASE"/>
</dbReference>
<dbReference type="Pfam" id="PF01339">
    <property type="entry name" value="CheB_methylest"/>
    <property type="match status" value="1"/>
</dbReference>
<feature type="domain" description="PAS" evidence="9">
    <location>
        <begin position="872"/>
        <end position="942"/>
    </location>
</feature>
<keyword evidence="8" id="KW-1133">Transmembrane helix</keyword>
<dbReference type="Gene3D" id="1.10.155.10">
    <property type="entry name" value="Chemotaxis receptor methyltransferase CheR, N-terminal domain"/>
    <property type="match status" value="1"/>
</dbReference>
<feature type="transmembrane region" description="Helical" evidence="8">
    <location>
        <begin position="21"/>
        <end position="45"/>
    </location>
</feature>
<dbReference type="Gene3D" id="3.40.50.150">
    <property type="entry name" value="Vaccinia Virus protein VP39"/>
    <property type="match status" value="1"/>
</dbReference>
<dbReference type="Pfam" id="PF13596">
    <property type="entry name" value="PAS_10"/>
    <property type="match status" value="1"/>
</dbReference>
<dbReference type="EMBL" id="JAGQDD010000001">
    <property type="protein sequence ID" value="MBQ0928940.1"/>
    <property type="molecule type" value="Genomic_DNA"/>
</dbReference>
<evidence type="ECO:0000256" key="7">
    <source>
        <dbReference type="SAM" id="Coils"/>
    </source>
</evidence>
<dbReference type="SMART" id="SM00138">
    <property type="entry name" value="MeTrc"/>
    <property type="match status" value="1"/>
</dbReference>
<dbReference type="InterPro" id="IPR036804">
    <property type="entry name" value="CheR_N_sf"/>
</dbReference>
<dbReference type="SUPFAM" id="SSF53335">
    <property type="entry name" value="S-adenosyl-L-methionine-dependent methyltransferases"/>
    <property type="match status" value="1"/>
</dbReference>
<comment type="catalytic activity">
    <reaction evidence="1">
        <text>L-glutamyl-[protein] + S-adenosyl-L-methionine = [protein]-L-glutamate 5-O-methyl ester + S-adenosyl-L-homocysteine</text>
        <dbReference type="Rhea" id="RHEA:24452"/>
        <dbReference type="Rhea" id="RHEA-COMP:10208"/>
        <dbReference type="Rhea" id="RHEA-COMP:10311"/>
        <dbReference type="ChEBI" id="CHEBI:29973"/>
        <dbReference type="ChEBI" id="CHEBI:57856"/>
        <dbReference type="ChEBI" id="CHEBI:59789"/>
        <dbReference type="ChEBI" id="CHEBI:82795"/>
        <dbReference type="EC" id="2.1.1.80"/>
    </reaction>
</comment>
<dbReference type="SUPFAM" id="SSF52738">
    <property type="entry name" value="Methylesterase CheB, C-terminal domain"/>
    <property type="match status" value="1"/>
</dbReference>
<evidence type="ECO:0000256" key="6">
    <source>
        <dbReference type="PROSITE-ProRule" id="PRU00050"/>
    </source>
</evidence>
<dbReference type="GO" id="GO:0000156">
    <property type="term" value="F:phosphorelay response regulator activity"/>
    <property type="evidence" value="ECO:0007669"/>
    <property type="project" value="InterPro"/>
</dbReference>
<evidence type="ECO:0000313" key="12">
    <source>
        <dbReference type="EMBL" id="MBQ0928940.1"/>
    </source>
</evidence>
<dbReference type="Pfam" id="PF01739">
    <property type="entry name" value="CheR"/>
    <property type="match status" value="1"/>
</dbReference>
<keyword evidence="6" id="KW-0145">Chemotaxis</keyword>
<dbReference type="Pfam" id="PF03705">
    <property type="entry name" value="CheR_N"/>
    <property type="match status" value="1"/>
</dbReference>
<dbReference type="InterPro" id="IPR035909">
    <property type="entry name" value="CheB_C"/>
</dbReference>
<dbReference type="InterPro" id="IPR050903">
    <property type="entry name" value="Bact_Chemotaxis_MeTrfase"/>
</dbReference>
<evidence type="ECO:0000256" key="4">
    <source>
        <dbReference type="ARBA" id="ARBA00022679"/>
    </source>
</evidence>
<evidence type="ECO:0000256" key="8">
    <source>
        <dbReference type="SAM" id="Phobius"/>
    </source>
</evidence>
<feature type="active site" evidence="6">
    <location>
        <position position="31"/>
    </location>
</feature>
<comment type="caution">
    <text evidence="12">The sequence shown here is derived from an EMBL/GenBank/DDBJ whole genome shotgun (WGS) entry which is preliminary data.</text>
</comment>
<dbReference type="SUPFAM" id="SSF47757">
    <property type="entry name" value="Chemotaxis receptor methyltransferase CheR, N-terminal domain"/>
    <property type="match status" value="1"/>
</dbReference>
<dbReference type="AlphaFoldDB" id="A0A940YAW7"/>
<dbReference type="Proteomes" id="UP000676246">
    <property type="component" value="Unassembled WGS sequence"/>
</dbReference>
<keyword evidence="6" id="KW-0378">Hydrolase</keyword>
<dbReference type="RefSeq" id="WP_210851054.1">
    <property type="nucleotide sequence ID" value="NZ_JAGQDD010000001.1"/>
</dbReference>
<dbReference type="InterPro" id="IPR022642">
    <property type="entry name" value="CheR_C"/>
</dbReference>
<dbReference type="Gene3D" id="3.30.450.20">
    <property type="entry name" value="PAS domain"/>
    <property type="match status" value="2"/>
</dbReference>
<evidence type="ECO:0000259" key="9">
    <source>
        <dbReference type="PROSITE" id="PS50112"/>
    </source>
</evidence>
<keyword evidence="13" id="KW-1185">Reference proteome</keyword>
<dbReference type="InterPro" id="IPR022641">
    <property type="entry name" value="CheR_N"/>
</dbReference>
<dbReference type="GO" id="GO:0008984">
    <property type="term" value="F:protein-glutamate methylesterase activity"/>
    <property type="evidence" value="ECO:0007669"/>
    <property type="project" value="InterPro"/>
</dbReference>
<dbReference type="PROSITE" id="PS50112">
    <property type="entry name" value="PAS"/>
    <property type="match status" value="1"/>
</dbReference>
<feature type="active site" evidence="6">
    <location>
        <position position="60"/>
    </location>
</feature>
<feature type="domain" description="CheR-type methyltransferase" evidence="11">
    <location>
        <begin position="236"/>
        <end position="493"/>
    </location>
</feature>
<dbReference type="InterPro" id="IPR029063">
    <property type="entry name" value="SAM-dependent_MTases_sf"/>
</dbReference>
<keyword evidence="8" id="KW-0812">Transmembrane</keyword>
<reference evidence="12 13" key="1">
    <citation type="submission" date="2021-04" db="EMBL/GenBank/DDBJ databases">
        <title>The genome sequence of Ideonella sp. 3Y2.</title>
        <authorList>
            <person name="Liu Y."/>
        </authorList>
    </citation>
    <scope>NUCLEOTIDE SEQUENCE [LARGE SCALE GENOMIC DNA]</scope>
    <source>
        <strain evidence="12 13">3Y2</strain>
    </source>
</reference>
<dbReference type="GO" id="GO:0008983">
    <property type="term" value="F:protein-glutamate O-methyltransferase activity"/>
    <property type="evidence" value="ECO:0007669"/>
    <property type="project" value="UniProtKB-EC"/>
</dbReference>
<dbReference type="Gene3D" id="3.40.50.180">
    <property type="entry name" value="Methylesterase CheB, C-terminal domain"/>
    <property type="match status" value="1"/>
</dbReference>
<sequence length="990" mass="107310">MKRTKASASSRAGPEPSGAAAGFPIVGIGASAGGLAAFEAFFAAIPSDSLPGMAFVLVQHLSPDHPSVLPDILRRCTHLPVAEATDGLVVAVNTVYVIPPGRGLEIRHGTLHLLEPIAARGHRLSIDGFFRSLALDREDASVGIVLSGTGSDGAQGVLAIKGAGGLVLAQSPQSTEFDGMPRAALGTGAVDQTLAPGAMPAFLQAFAAKAYRPAPPTGERSPEAVSGAMHRVFAQLRLKTGHDFSHYKPTTVQRRVQRRMAVHQIETLEAYASYLQQSADEVQALFRDLLIGVTQFFRDPEAFRVLEDTVVPMLLARRLPHRPLRAWVAGCSSGEEAYSIAMLMLERLDEPATPQVLQVFATDIDSRAIALARAGTYPASISADITPERLARHFTAEAGDGGWRVRKQLRDLLVFSEHDLTRDPPFSKLDLISCRNLLIYLDGTLQKRLIPLFHYALRPGGILLLGTSESIGEFNHLFEAVDRRAKVYRRLEDYLDKPRAALSQMLLPAAPTETPEHPPMPLPKTTLRERAERAILRELPIAAALVNVQGDIFYLHGRTGQYLEPAPGEAGISNILAMARDGLRRDLSLALTQAAAVHRTAVVRGVRVKTNGHHTSVNLAVSALDADTDPAGPQLYLVLLEAAQPQDAETPAAAGTAPDAEAGIDTRLAALAESLRISEEKVQALHEELESSIEELKSSNEEMQSVNEELQSTNEELETSKEELQSVNEELSTVNAELENKVADLSRANDDMNNLLAGTGIATVFVDHGLRILRFTPGASEIINLIAGDIGRPVGHLASNLDGYDQLVADTQSVLDSLIPKTLEVRTRDGRWYAMRIQPYRTIANVIEGAVITFVDISESVRTRQALRKVNEVLRLAVVVRDAFDAVTVHDLDGRTLAWNPAAATLYGWSEAEALALNVRDRIPPERRAEALEELRRAAESDLTLARPTQRLTKDGRTLEVLVKATALQGDDGRVYATATTERIRPAAPT</sequence>
<keyword evidence="8" id="KW-0472">Membrane</keyword>
<name>A0A940YAW7_9BURK</name>
<dbReference type="CDD" id="cd16434">
    <property type="entry name" value="CheB-CheR_fusion"/>
    <property type="match status" value="1"/>
</dbReference>
<dbReference type="SUPFAM" id="SSF55785">
    <property type="entry name" value="PYP-like sensor domain (PAS domain)"/>
    <property type="match status" value="2"/>
</dbReference>
<gene>
    <name evidence="12" type="ORF">KAK03_00480</name>
</gene>
<evidence type="ECO:0000313" key="13">
    <source>
        <dbReference type="Proteomes" id="UP000676246"/>
    </source>
</evidence>
<dbReference type="CDD" id="cd02440">
    <property type="entry name" value="AdoMet_MTases"/>
    <property type="match status" value="1"/>
</dbReference>
<keyword evidence="5" id="KW-0949">S-adenosyl-L-methionine</keyword>
<dbReference type="InterPro" id="IPR000014">
    <property type="entry name" value="PAS"/>
</dbReference>
<dbReference type="InterPro" id="IPR035965">
    <property type="entry name" value="PAS-like_dom_sf"/>
</dbReference>
<dbReference type="PANTHER" id="PTHR24422">
    <property type="entry name" value="CHEMOTAXIS PROTEIN METHYLTRANSFERASE"/>
    <property type="match status" value="1"/>
</dbReference>
<dbReference type="InterPro" id="IPR000780">
    <property type="entry name" value="CheR_MeTrfase"/>
</dbReference>
<accession>A0A940YAW7</accession>
<dbReference type="GO" id="GO:0006355">
    <property type="term" value="P:regulation of DNA-templated transcription"/>
    <property type="evidence" value="ECO:0007669"/>
    <property type="project" value="InterPro"/>
</dbReference>
<evidence type="ECO:0000256" key="1">
    <source>
        <dbReference type="ARBA" id="ARBA00001541"/>
    </source>
</evidence>
<keyword evidence="3" id="KW-0489">Methyltransferase</keyword>
<dbReference type="GO" id="GO:0005737">
    <property type="term" value="C:cytoplasm"/>
    <property type="evidence" value="ECO:0007669"/>
    <property type="project" value="InterPro"/>
</dbReference>